<feature type="binding site" evidence="12 13">
    <location>
        <position position="235"/>
    </location>
    <ligand>
        <name>Mg(2+)</name>
        <dbReference type="ChEBI" id="CHEBI:18420"/>
        <label>1</label>
    </ligand>
</feature>
<dbReference type="Proteomes" id="UP000004506">
    <property type="component" value="Unassembled WGS sequence"/>
</dbReference>
<dbReference type="InterPro" id="IPR008927">
    <property type="entry name" value="6-PGluconate_DH-like_C_sf"/>
</dbReference>
<dbReference type="Pfam" id="PF01450">
    <property type="entry name" value="KARI_C"/>
    <property type="match status" value="2"/>
</dbReference>
<dbReference type="InterPro" id="IPR013116">
    <property type="entry name" value="KARI_N"/>
</dbReference>
<dbReference type="HAMAP" id="MF_00435">
    <property type="entry name" value="IlvC"/>
    <property type="match status" value="1"/>
</dbReference>
<evidence type="ECO:0000256" key="1">
    <source>
        <dbReference type="ARBA" id="ARBA00004864"/>
    </source>
</evidence>
<evidence type="ECO:0000256" key="4">
    <source>
        <dbReference type="ARBA" id="ARBA00022605"/>
    </source>
</evidence>
<gene>
    <name evidence="12 16" type="primary">ilvC</name>
    <name evidence="16" type="ORF">PROSTU_03806</name>
</gene>
<dbReference type="FunFam" id="1.10.1040.10:FF:000007">
    <property type="entry name" value="Ketol-acid reductoisomerase (NADP(+))"/>
    <property type="match status" value="1"/>
</dbReference>
<dbReference type="GO" id="GO:0005829">
    <property type="term" value="C:cytosol"/>
    <property type="evidence" value="ECO:0007669"/>
    <property type="project" value="TreeGrafter"/>
</dbReference>
<keyword evidence="8 12" id="KW-0521">NADP</keyword>
<feature type="domain" description="KARI N-terminal Rossmann" evidence="14">
    <location>
        <begin position="28"/>
        <end position="222"/>
    </location>
</feature>
<evidence type="ECO:0000256" key="13">
    <source>
        <dbReference type="PROSITE-ProRule" id="PRU01198"/>
    </source>
</evidence>
<dbReference type="InterPro" id="IPR036291">
    <property type="entry name" value="NAD(P)-bd_dom_sf"/>
</dbReference>
<dbReference type="SUPFAM" id="SSF51735">
    <property type="entry name" value="NAD(P)-binding Rossmann-fold domains"/>
    <property type="match status" value="1"/>
</dbReference>
<dbReference type="InterPro" id="IPR000506">
    <property type="entry name" value="KARI_C"/>
</dbReference>
<comment type="pathway">
    <text evidence="2 12">Amino-acid biosynthesis; L-isoleucine biosynthesis; L-isoleucine from 2-oxobutanoate: step 2/4.</text>
</comment>
<feature type="binding site" evidence="12 13">
    <location>
        <position position="407"/>
    </location>
    <ligand>
        <name>Mg(2+)</name>
        <dbReference type="ChEBI" id="CHEBI:18420"/>
        <label>2</label>
    </ligand>
</feature>
<comment type="catalytic activity">
    <reaction evidence="11 12">
        <text>(2R)-2,3-dihydroxy-3-methylbutanoate + NADP(+) = (2S)-2-acetolactate + NADPH + H(+)</text>
        <dbReference type="Rhea" id="RHEA:22068"/>
        <dbReference type="ChEBI" id="CHEBI:15378"/>
        <dbReference type="ChEBI" id="CHEBI:49072"/>
        <dbReference type="ChEBI" id="CHEBI:57783"/>
        <dbReference type="ChEBI" id="CHEBI:58349"/>
        <dbReference type="ChEBI" id="CHEBI:58476"/>
        <dbReference type="EC" id="1.1.1.86"/>
    </reaction>
</comment>
<keyword evidence="6" id="KW-0677">Repeat</keyword>
<feature type="binding site" evidence="12 13">
    <location>
        <position position="428"/>
    </location>
    <ligand>
        <name>substrate</name>
    </ligand>
</feature>
<comment type="cofactor">
    <cofactor evidence="12">
        <name>Mg(2+)</name>
        <dbReference type="ChEBI" id="CHEBI:18420"/>
    </cofactor>
    <text evidence="12">Binds 2 magnesium ions per subunit.</text>
</comment>
<keyword evidence="5 12" id="KW-0479">Metal-binding</keyword>
<feature type="binding site" evidence="13">
    <location>
        <position position="292"/>
    </location>
    <ligand>
        <name>substrate</name>
    </ligand>
</feature>
<dbReference type="GO" id="GO:0000287">
    <property type="term" value="F:magnesium ion binding"/>
    <property type="evidence" value="ECO:0007669"/>
    <property type="project" value="UniProtKB-UniRule"/>
</dbReference>
<evidence type="ECO:0000259" key="14">
    <source>
        <dbReference type="PROSITE" id="PS51850"/>
    </source>
</evidence>
<feature type="binding site" evidence="12">
    <location>
        <position position="90"/>
    </location>
    <ligand>
        <name>NADP(+)</name>
        <dbReference type="ChEBI" id="CHEBI:58349"/>
    </ligand>
</feature>
<dbReference type="InterPro" id="IPR013328">
    <property type="entry name" value="6PGD_dom2"/>
</dbReference>
<comment type="function">
    <text evidence="12">Involved in the biosynthesis of branched-chain amino acids (BCAA). Catalyzes an alkyl-migration followed by a ketol-acid reduction of (S)-2-acetolactate (S2AL) to yield (R)-2,3-dihydroxy-isovalerate. In the isomerase reaction, S2AL is rearranged via a Mg-dependent methyl migration to produce 3-hydroxy-3-methyl-2-ketobutyrate (HMKB). In the reductase reaction, this 2-ketoacid undergoes a metal-dependent reduction by NADPH to yield (R)-2,3-dihydroxy-isovalerate.</text>
</comment>
<keyword evidence="7 12" id="KW-0460">Magnesium</keyword>
<proteinExistence type="inferred from homology"/>
<dbReference type="PROSITE" id="PS51850">
    <property type="entry name" value="KARI_N"/>
    <property type="match status" value="1"/>
</dbReference>
<reference evidence="17" key="2">
    <citation type="submission" date="2008-04" db="EMBL/GenBank/DDBJ databases">
        <title>Draft genome sequence of Providencia stuartii(ATCC 25827).</title>
        <authorList>
            <person name="Sudarsanam P."/>
            <person name="Ley R."/>
            <person name="Guruge J."/>
            <person name="Turnbaugh P.J."/>
            <person name="Mahowald M."/>
            <person name="Liep D."/>
            <person name="Gordon J."/>
        </authorList>
    </citation>
    <scope>NUCLEOTIDE SEQUENCE [LARGE SCALE GENOMIC DNA]</scope>
    <source>
        <strain evidence="17">ATCC 25827</strain>
    </source>
</reference>
<sequence length="505" mass="55808">MPEITNTTEQRSKTMANYFNTLNLRQQLEQLGKCRFMKREEFADEAGYLKGKKIVIVGCGAQGLNQGLNMRDSGLDIAYALRAEAIAEKRASWRKATENGFKVGTYEELIPEADLVINLTPDKQHSAVVRAVQPMMKQGAALGYSHGFNIVEVGEEIRKDITVVMVAPKCPGTEVREEYKRGFGVPTLIAVHPENDPKGEGLAIAKAWAAATGGHRAGVLESSFVAEVKSDLMGEQTILCGMLQAGALLCYDKMVADGVEPGYAGKLIQFGWETITEALKQGGITLMMDRLSNPAKLRAFALSEQLKTIMAPLFQKHMDDIISGKFSETMMADWANDDKNLLAWREETGKTPFENYPEYEGKIAEQEYFDHGVLLVAMVKAGVELAFDTMLEAGILEESAYYESLHELPLIANTIARKRLYEMNVVISDTAEYGNYLFSFAAVPMLKDFMSKLQAGDLAKPVADNGTDNAQLRDVNEAIRNHPIEKIGKTLRGYMTDMKRISVGG</sequence>
<dbReference type="SUPFAM" id="SSF48179">
    <property type="entry name" value="6-phosphogluconate dehydrogenase C-terminal domain-like"/>
    <property type="match status" value="2"/>
</dbReference>
<keyword evidence="10 12" id="KW-0100">Branched-chain amino acid biosynthesis</keyword>
<dbReference type="Gene3D" id="3.40.50.720">
    <property type="entry name" value="NAD(P)-binding Rossmann-like Domain"/>
    <property type="match status" value="1"/>
</dbReference>
<name>A0AA87CPL3_PROST</name>
<organism evidence="16 17">
    <name type="scientific">Providencia stuartii ATCC 25827</name>
    <dbReference type="NCBI Taxonomy" id="471874"/>
    <lineage>
        <taxon>Bacteria</taxon>
        <taxon>Pseudomonadati</taxon>
        <taxon>Pseudomonadota</taxon>
        <taxon>Gammaproteobacteria</taxon>
        <taxon>Enterobacterales</taxon>
        <taxon>Morganellaceae</taxon>
        <taxon>Providencia</taxon>
    </lineage>
</organism>
<dbReference type="Pfam" id="PF07991">
    <property type="entry name" value="KARI_N"/>
    <property type="match status" value="1"/>
</dbReference>
<comment type="pathway">
    <text evidence="1 12">Amino-acid biosynthesis; L-valine biosynthesis; L-valine from pyruvate: step 2/4.</text>
</comment>
<dbReference type="InterPro" id="IPR013023">
    <property type="entry name" value="KARI"/>
</dbReference>
<dbReference type="GO" id="GO:0009099">
    <property type="term" value="P:L-valine biosynthetic process"/>
    <property type="evidence" value="ECO:0007669"/>
    <property type="project" value="UniProtKB-UniRule"/>
</dbReference>
<dbReference type="EC" id="1.1.1.86" evidence="12"/>
<feature type="binding site" evidence="12">
    <location>
        <position position="92"/>
    </location>
    <ligand>
        <name>NADP(+)</name>
        <dbReference type="ChEBI" id="CHEBI:58349"/>
    </ligand>
</feature>
<dbReference type="GO" id="GO:0009097">
    <property type="term" value="P:isoleucine biosynthetic process"/>
    <property type="evidence" value="ECO:0007669"/>
    <property type="project" value="UniProtKB-UniRule"/>
</dbReference>
<evidence type="ECO:0000256" key="12">
    <source>
        <dbReference type="HAMAP-Rule" id="MF_00435"/>
    </source>
</evidence>
<feature type="binding site" evidence="12 13">
    <location>
        <position position="231"/>
    </location>
    <ligand>
        <name>Mg(2+)</name>
        <dbReference type="ChEBI" id="CHEBI:18420"/>
        <label>2</label>
    </ligand>
</feature>
<comment type="catalytic activity">
    <reaction evidence="12">
        <text>(2R,3R)-2,3-dihydroxy-3-methylpentanoate + NADP(+) = (S)-2-ethyl-2-hydroxy-3-oxobutanoate + NADPH + H(+)</text>
        <dbReference type="Rhea" id="RHEA:13493"/>
        <dbReference type="ChEBI" id="CHEBI:15378"/>
        <dbReference type="ChEBI" id="CHEBI:49256"/>
        <dbReference type="ChEBI" id="CHEBI:49258"/>
        <dbReference type="ChEBI" id="CHEBI:57783"/>
        <dbReference type="ChEBI" id="CHEBI:58349"/>
        <dbReference type="EC" id="1.1.1.86"/>
    </reaction>
</comment>
<dbReference type="PANTHER" id="PTHR21371:SF1">
    <property type="entry name" value="KETOL-ACID REDUCTOISOMERASE, MITOCHONDRIAL"/>
    <property type="match status" value="1"/>
</dbReference>
<feature type="domain" description="KARI C-terminal knotted" evidence="15">
    <location>
        <begin position="223"/>
        <end position="354"/>
    </location>
</feature>
<feature type="binding site" evidence="12">
    <location>
        <position position="172"/>
    </location>
    <ligand>
        <name>NADP(+)</name>
        <dbReference type="ChEBI" id="CHEBI:58349"/>
    </ligand>
</feature>
<reference evidence="17" key="1">
    <citation type="submission" date="2008-04" db="EMBL/GenBank/DDBJ databases">
        <title>Draft genome sequence of Providencia stuartii (ATCC 25827).</title>
        <authorList>
            <person name="Sudarsanam P."/>
            <person name="Ley R."/>
            <person name="Guruge J."/>
            <person name="Turnbaugh P.J."/>
            <person name="Mahowald M."/>
            <person name="Liep D."/>
            <person name="Gordon J."/>
        </authorList>
    </citation>
    <scope>NUCLEOTIDE SEQUENCE [LARGE SCALE GENOMIC DNA]</scope>
    <source>
        <strain evidence="17">ATCC 25827</strain>
    </source>
</reference>
<evidence type="ECO:0000256" key="2">
    <source>
        <dbReference type="ARBA" id="ARBA00004885"/>
    </source>
</evidence>
<feature type="binding site" evidence="12">
    <location>
        <position position="82"/>
    </location>
    <ligand>
        <name>NADP(+)</name>
        <dbReference type="ChEBI" id="CHEBI:58349"/>
    </ligand>
</feature>
<evidence type="ECO:0000256" key="5">
    <source>
        <dbReference type="ARBA" id="ARBA00022723"/>
    </source>
</evidence>
<protein>
    <recommendedName>
        <fullName evidence="12">Ketol-acid reductoisomerase (NADP(+))</fullName>
        <shortName evidence="12">KARI</shortName>
        <ecNumber evidence="12">1.1.1.86</ecNumber>
    </recommendedName>
    <alternativeName>
        <fullName evidence="12">Acetohydroxy-acid isomeroreductase</fullName>
        <shortName evidence="12">AHIR</shortName>
    </alternativeName>
    <alternativeName>
        <fullName evidence="12">Alpha-keto-beta-hydroxylacyl reductoisomerase</fullName>
    </alternativeName>
</protein>
<evidence type="ECO:0000256" key="10">
    <source>
        <dbReference type="ARBA" id="ARBA00023304"/>
    </source>
</evidence>
<evidence type="ECO:0000256" key="9">
    <source>
        <dbReference type="ARBA" id="ARBA00023002"/>
    </source>
</evidence>
<comment type="caution">
    <text evidence="13">Lacks conserved residue(s) required for the propagation of feature annotation.</text>
</comment>
<feature type="binding site" evidence="12">
    <location>
        <begin position="59"/>
        <end position="62"/>
    </location>
    <ligand>
        <name>NADP(+)</name>
        <dbReference type="ChEBI" id="CHEBI:58349"/>
    </ligand>
</feature>
<dbReference type="PANTHER" id="PTHR21371">
    <property type="entry name" value="KETOL-ACID REDUCTOISOMERASE, MITOCHONDRIAL"/>
    <property type="match status" value="1"/>
</dbReference>
<feature type="binding site" evidence="12">
    <location>
        <begin position="122"/>
        <end position="124"/>
    </location>
    <ligand>
        <name>NADP(+)</name>
        <dbReference type="ChEBI" id="CHEBI:58349"/>
    </ligand>
</feature>
<evidence type="ECO:0000313" key="16">
    <source>
        <dbReference type="EMBL" id="EDU58082.1"/>
    </source>
</evidence>
<evidence type="ECO:0000259" key="15">
    <source>
        <dbReference type="PROSITE" id="PS51851"/>
    </source>
</evidence>
<dbReference type="EMBL" id="ABJD02000102">
    <property type="protein sequence ID" value="EDU58082.1"/>
    <property type="molecule type" value="Genomic_DNA"/>
</dbReference>
<feature type="domain" description="KARI C-terminal knotted" evidence="15">
    <location>
        <begin position="359"/>
        <end position="498"/>
    </location>
</feature>
<evidence type="ECO:0000313" key="17">
    <source>
        <dbReference type="Proteomes" id="UP000004506"/>
    </source>
</evidence>
<dbReference type="PROSITE" id="PS51851">
    <property type="entry name" value="KARI_C"/>
    <property type="match status" value="2"/>
</dbReference>
<dbReference type="Gene3D" id="1.10.1040.10">
    <property type="entry name" value="N-(1-d-carboxylethyl)-l-norvaline Dehydrogenase, domain 2"/>
    <property type="match status" value="1"/>
</dbReference>
<evidence type="ECO:0000256" key="11">
    <source>
        <dbReference type="ARBA" id="ARBA00049021"/>
    </source>
</evidence>
<comment type="caution">
    <text evidence="16">The sequence shown here is derived from an EMBL/GenBank/DDBJ whole genome shotgun (WGS) entry which is preliminary data.</text>
</comment>
<dbReference type="FunFam" id="3.40.50.720:FF:000043">
    <property type="entry name" value="Ketol-acid reductoisomerase (NADP(+))"/>
    <property type="match status" value="1"/>
</dbReference>
<feature type="binding site" evidence="12 13">
    <location>
        <position position="231"/>
    </location>
    <ligand>
        <name>Mg(2+)</name>
        <dbReference type="ChEBI" id="CHEBI:18420"/>
        <label>1</label>
    </ligand>
</feature>
<comment type="similarity">
    <text evidence="3 12 13">Belongs to the ketol-acid reductoisomerase family.</text>
</comment>
<dbReference type="GO" id="GO:0004455">
    <property type="term" value="F:ketol-acid reductoisomerase activity"/>
    <property type="evidence" value="ECO:0007669"/>
    <property type="project" value="UniProtKB-UniRule"/>
</dbReference>
<keyword evidence="4 12" id="KW-0028">Amino-acid biosynthesis</keyword>
<dbReference type="NCBIfam" id="NF003557">
    <property type="entry name" value="PRK05225.1"/>
    <property type="match status" value="1"/>
</dbReference>
<evidence type="ECO:0000256" key="7">
    <source>
        <dbReference type="ARBA" id="ARBA00022842"/>
    </source>
</evidence>
<reference evidence="16 17" key="3">
    <citation type="submission" date="2008-05" db="EMBL/GenBank/DDBJ databases">
        <authorList>
            <person name="Fulton L."/>
            <person name="Clifton S."/>
            <person name="Fulton B."/>
            <person name="Xu J."/>
            <person name="Minx P."/>
            <person name="Pepin K.H."/>
            <person name="Johnson M."/>
            <person name="Thiruvilangam P."/>
            <person name="Bhonagiri V."/>
            <person name="Nash W.E."/>
            <person name="Mardis E.R."/>
            <person name="Wilson R.K."/>
        </authorList>
    </citation>
    <scope>NUCLEOTIDE SEQUENCE [LARGE SCALE GENOMIC DNA]</scope>
    <source>
        <strain evidence="16 17">ATCC 25827</strain>
    </source>
</reference>
<evidence type="ECO:0000256" key="3">
    <source>
        <dbReference type="ARBA" id="ARBA00010318"/>
    </source>
</evidence>
<evidence type="ECO:0000256" key="6">
    <source>
        <dbReference type="ARBA" id="ARBA00022737"/>
    </source>
</evidence>
<feature type="binding site" evidence="12 13">
    <location>
        <position position="403"/>
    </location>
    <ligand>
        <name>Mg(2+)</name>
        <dbReference type="ChEBI" id="CHEBI:18420"/>
        <label>2</label>
    </ligand>
</feature>
<accession>A0AA87CPL3</accession>
<feature type="active site" evidence="12">
    <location>
        <position position="146"/>
    </location>
</feature>
<evidence type="ECO:0000256" key="8">
    <source>
        <dbReference type="ARBA" id="ARBA00022857"/>
    </source>
</evidence>
<dbReference type="NCBIfam" id="TIGR00465">
    <property type="entry name" value="ilvC"/>
    <property type="match status" value="1"/>
</dbReference>
<keyword evidence="9 12" id="KW-0560">Oxidoreductase</keyword>
<dbReference type="AlphaFoldDB" id="A0AA87CPL3"/>